<reference evidence="2" key="1">
    <citation type="submission" date="2021-01" db="EMBL/GenBank/DDBJ databases">
        <title>Genome sequence of Phenylobacterium sp. 20VBR1 isolated from a valley glaceir, Ny-Alesund, Svalbard.</title>
        <authorList>
            <person name="Thomas F.A."/>
            <person name="Krishnan K.P."/>
            <person name="Sinha R.K."/>
        </authorList>
    </citation>
    <scope>NUCLEOTIDE SEQUENCE</scope>
    <source>
        <strain evidence="2">20VBR1</strain>
    </source>
</reference>
<dbReference type="Pfam" id="PF07077">
    <property type="entry name" value="DUF1345"/>
    <property type="match status" value="1"/>
</dbReference>
<proteinExistence type="predicted"/>
<dbReference type="AlphaFoldDB" id="A0A974P7X3"/>
<dbReference type="EMBL" id="CP068570">
    <property type="protein sequence ID" value="QQZ52090.1"/>
    <property type="molecule type" value="Genomic_DNA"/>
</dbReference>
<evidence type="ECO:0000313" key="2">
    <source>
        <dbReference type="EMBL" id="QQZ52090.1"/>
    </source>
</evidence>
<feature type="compositionally biased region" description="Low complexity" evidence="1">
    <location>
        <begin position="57"/>
        <end position="73"/>
    </location>
</feature>
<sequence>MLRARRTASGGQGGGGLLFPGGEDPDYWDFLHFSTVIGVASQTADIAFTSSRCGALGPSTGSSPSPSTPWCWP</sequence>
<name>A0A974P7X3_9CAUL</name>
<protein>
    <submittedName>
        <fullName evidence="2">DUF1345 domain-containing protein</fullName>
    </submittedName>
</protein>
<evidence type="ECO:0000256" key="1">
    <source>
        <dbReference type="SAM" id="MobiDB-lite"/>
    </source>
</evidence>
<dbReference type="InterPro" id="IPR009781">
    <property type="entry name" value="DUF1345"/>
</dbReference>
<gene>
    <name evidence="2" type="ORF">JKL49_25530</name>
</gene>
<feature type="region of interest" description="Disordered" evidence="1">
    <location>
        <begin position="54"/>
        <end position="73"/>
    </location>
</feature>
<accession>A0A974P7X3</accession>
<organism evidence="2">
    <name type="scientific">Phenylobacterium glaciei</name>
    <dbReference type="NCBI Taxonomy" id="2803784"/>
    <lineage>
        <taxon>Bacteria</taxon>
        <taxon>Pseudomonadati</taxon>
        <taxon>Pseudomonadota</taxon>
        <taxon>Alphaproteobacteria</taxon>
        <taxon>Caulobacterales</taxon>
        <taxon>Caulobacteraceae</taxon>
        <taxon>Phenylobacterium</taxon>
    </lineage>
</organism>